<keyword evidence="5 10" id="KW-0472">Membrane</keyword>
<evidence type="ECO:0000256" key="3">
    <source>
        <dbReference type="ARBA" id="ARBA00022692"/>
    </source>
</evidence>
<dbReference type="EMBL" id="AAYY01000001">
    <property type="protein sequence ID" value="EDP45444.1"/>
    <property type="molecule type" value="Genomic_DNA"/>
</dbReference>
<protein>
    <recommendedName>
        <fullName evidence="10">Palmitoyltransferase</fullName>
        <ecNumber evidence="10">2.3.1.225</ecNumber>
    </recommendedName>
</protein>
<comment type="caution">
    <text evidence="12">The sequence shown here is derived from an EMBL/GenBank/DDBJ whole genome shotgun (WGS) entry which is preliminary data.</text>
</comment>
<keyword evidence="2 10" id="KW-0808">Transferase</keyword>
<dbReference type="EC" id="2.3.1.225" evidence="10"/>
<dbReference type="Proteomes" id="UP000008837">
    <property type="component" value="Unassembled WGS sequence"/>
</dbReference>
<comment type="similarity">
    <text evidence="10">Belongs to the DHHC palmitoyltransferase family.</text>
</comment>
<keyword evidence="3 10" id="KW-0812">Transmembrane</keyword>
<keyword evidence="8 10" id="KW-0012">Acyltransferase</keyword>
<evidence type="ECO:0000256" key="7">
    <source>
        <dbReference type="ARBA" id="ARBA00023288"/>
    </source>
</evidence>
<evidence type="ECO:0000313" key="13">
    <source>
        <dbReference type="Proteomes" id="UP000008837"/>
    </source>
</evidence>
<evidence type="ECO:0000256" key="1">
    <source>
        <dbReference type="ARBA" id="ARBA00004141"/>
    </source>
</evidence>
<dbReference type="KEGG" id="mgl:MGL_0433"/>
<dbReference type="InterPro" id="IPR001594">
    <property type="entry name" value="Palmitoyltrfase_DHHC"/>
</dbReference>
<feature type="transmembrane region" description="Helical" evidence="10">
    <location>
        <begin position="12"/>
        <end position="33"/>
    </location>
</feature>
<evidence type="ECO:0000256" key="4">
    <source>
        <dbReference type="ARBA" id="ARBA00022989"/>
    </source>
</evidence>
<evidence type="ECO:0000256" key="6">
    <source>
        <dbReference type="ARBA" id="ARBA00023139"/>
    </source>
</evidence>
<dbReference type="RefSeq" id="XP_001732658.1">
    <property type="nucleotide sequence ID" value="XM_001732606.1"/>
</dbReference>
<comment type="catalytic activity">
    <reaction evidence="9 10">
        <text>L-cysteinyl-[protein] + hexadecanoyl-CoA = S-hexadecanoyl-L-cysteinyl-[protein] + CoA</text>
        <dbReference type="Rhea" id="RHEA:36683"/>
        <dbReference type="Rhea" id="RHEA-COMP:10131"/>
        <dbReference type="Rhea" id="RHEA-COMP:11032"/>
        <dbReference type="ChEBI" id="CHEBI:29950"/>
        <dbReference type="ChEBI" id="CHEBI:57287"/>
        <dbReference type="ChEBI" id="CHEBI:57379"/>
        <dbReference type="ChEBI" id="CHEBI:74151"/>
        <dbReference type="EC" id="2.3.1.225"/>
    </reaction>
</comment>
<keyword evidence="4 10" id="KW-1133">Transmembrane helix</keyword>
<name>A8PTJ3_MALGO</name>
<evidence type="ECO:0000256" key="2">
    <source>
        <dbReference type="ARBA" id="ARBA00022679"/>
    </source>
</evidence>
<evidence type="ECO:0000256" key="8">
    <source>
        <dbReference type="ARBA" id="ARBA00023315"/>
    </source>
</evidence>
<proteinExistence type="inferred from homology"/>
<dbReference type="Pfam" id="PF01529">
    <property type="entry name" value="DHHC"/>
    <property type="match status" value="1"/>
</dbReference>
<dbReference type="InterPro" id="IPR039859">
    <property type="entry name" value="PFA4/ZDH16/20/ERF2-like"/>
</dbReference>
<accession>A8PTJ3</accession>
<evidence type="ECO:0000256" key="10">
    <source>
        <dbReference type="RuleBase" id="RU079119"/>
    </source>
</evidence>
<dbReference type="PROSITE" id="PS50216">
    <property type="entry name" value="DHHC"/>
    <property type="match status" value="1"/>
</dbReference>
<feature type="transmembrane region" description="Helical" evidence="10">
    <location>
        <begin position="138"/>
        <end position="158"/>
    </location>
</feature>
<organism evidence="12 13">
    <name type="scientific">Malassezia globosa (strain ATCC MYA-4612 / CBS 7966)</name>
    <name type="common">Dandruff-associated fungus</name>
    <dbReference type="NCBI Taxonomy" id="425265"/>
    <lineage>
        <taxon>Eukaryota</taxon>
        <taxon>Fungi</taxon>
        <taxon>Dikarya</taxon>
        <taxon>Basidiomycota</taxon>
        <taxon>Ustilaginomycotina</taxon>
        <taxon>Malasseziomycetes</taxon>
        <taxon>Malasseziales</taxon>
        <taxon>Malasseziaceae</taxon>
        <taxon>Malassezia</taxon>
    </lineage>
</organism>
<keyword evidence="13" id="KW-1185">Reference proteome</keyword>
<dbReference type="AlphaFoldDB" id="A8PTJ3"/>
<comment type="domain">
    <text evidence="10">The DHHC domain is required for palmitoyltransferase activity.</text>
</comment>
<sequence>MPPPQHRWRRALSGLLIVTLLTHAFLTLTGNVIVQSWRHDPSCMWTRICMTVFLCGMSAWCFVTVVSRPSFYVHDALVNPMSVTVKRSNGGPRWCSKCAAPKPDRCHHCRQCHRCITRMDHHCPWLMETCIGQRNYKAFVLFLLYTTLLCVLSVETIVRACLRNWPLVPGAEFELPTAWILLLGIGFLVRISVDAVVFLRSLPWSWGLFCCSTSI</sequence>
<feature type="transmembrane region" description="Helical" evidence="10">
    <location>
        <begin position="178"/>
        <end position="199"/>
    </location>
</feature>
<dbReference type="GeneID" id="5856964"/>
<reference evidence="12 13" key="1">
    <citation type="journal article" date="2007" name="Proc. Natl. Acad. Sci. U.S.A.">
        <title>Dandruff-associated Malassezia genomes reveal convergent and divergent virulence traits shared with plant and human fungal pathogens.</title>
        <authorList>
            <person name="Xu J."/>
            <person name="Saunders C.W."/>
            <person name="Hu P."/>
            <person name="Grant R.A."/>
            <person name="Boekhout T."/>
            <person name="Kuramae E.E."/>
            <person name="Kronstad J.W."/>
            <person name="Deangelis Y.M."/>
            <person name="Reeder N.L."/>
            <person name="Johnstone K.R."/>
            <person name="Leland M."/>
            <person name="Fieno A.M."/>
            <person name="Begley W.M."/>
            <person name="Sun Y."/>
            <person name="Lacey M.P."/>
            <person name="Chaudhary T."/>
            <person name="Keough T."/>
            <person name="Chu L."/>
            <person name="Sears R."/>
            <person name="Yuan B."/>
            <person name="Dawson T.L.Jr."/>
        </authorList>
    </citation>
    <scope>NUCLEOTIDE SEQUENCE [LARGE SCALE GENOMIC DNA]</scope>
    <source>
        <strain evidence="13">ATCC MYA-4612 / CBS 7966</strain>
    </source>
</reference>
<dbReference type="GO" id="GO:0016020">
    <property type="term" value="C:membrane"/>
    <property type="evidence" value="ECO:0007669"/>
    <property type="project" value="UniProtKB-SubCell"/>
</dbReference>
<evidence type="ECO:0000259" key="11">
    <source>
        <dbReference type="Pfam" id="PF01529"/>
    </source>
</evidence>
<dbReference type="VEuPathDB" id="FungiDB:MGL_0433"/>
<dbReference type="PANTHER" id="PTHR12246">
    <property type="entry name" value="PALMITOYLTRANSFERASE ZDHHC16"/>
    <property type="match status" value="1"/>
</dbReference>
<dbReference type="InParanoid" id="A8PTJ3"/>
<keyword evidence="7" id="KW-0449">Lipoprotein</keyword>
<dbReference type="GO" id="GO:0019706">
    <property type="term" value="F:protein-cysteine S-palmitoyltransferase activity"/>
    <property type="evidence" value="ECO:0007669"/>
    <property type="project" value="UniProtKB-EC"/>
</dbReference>
<evidence type="ECO:0000256" key="9">
    <source>
        <dbReference type="ARBA" id="ARBA00048048"/>
    </source>
</evidence>
<gene>
    <name evidence="12" type="ORF">MGL_0433</name>
</gene>
<feature type="transmembrane region" description="Helical" evidence="10">
    <location>
        <begin position="45"/>
        <end position="66"/>
    </location>
</feature>
<evidence type="ECO:0000313" key="12">
    <source>
        <dbReference type="EMBL" id="EDP45444.1"/>
    </source>
</evidence>
<comment type="subcellular location">
    <subcellularLocation>
        <location evidence="1">Membrane</location>
        <topology evidence="1">Multi-pass membrane protein</topology>
    </subcellularLocation>
</comment>
<evidence type="ECO:0000256" key="5">
    <source>
        <dbReference type="ARBA" id="ARBA00023136"/>
    </source>
</evidence>
<dbReference type="OrthoDB" id="9909019at2759"/>
<keyword evidence="6" id="KW-0564">Palmitate</keyword>
<feature type="domain" description="Palmitoyltransferase DHHC" evidence="11">
    <location>
        <begin position="90"/>
        <end position="167"/>
    </location>
</feature>